<dbReference type="AlphaFoldDB" id="A0A1D9PBC2"/>
<reference evidence="1 2" key="1">
    <citation type="submission" date="2016-10" db="EMBL/GenBank/DDBJ databases">
        <title>Complete Genome Sequence of Flavobacterium sp. PK15.</title>
        <authorList>
            <person name="Ekwe A."/>
            <person name="Kim S.B."/>
        </authorList>
    </citation>
    <scope>NUCLEOTIDE SEQUENCE [LARGE SCALE GENOMIC DNA]</scope>
    <source>
        <strain evidence="1 2">PK15</strain>
    </source>
</reference>
<organism evidence="1 2">
    <name type="scientific">Flavobacterium commune</name>
    <dbReference type="NCBI Taxonomy" id="1306519"/>
    <lineage>
        <taxon>Bacteria</taxon>
        <taxon>Pseudomonadati</taxon>
        <taxon>Bacteroidota</taxon>
        <taxon>Flavobacteriia</taxon>
        <taxon>Flavobacteriales</taxon>
        <taxon>Flavobacteriaceae</taxon>
        <taxon>Flavobacterium</taxon>
    </lineage>
</organism>
<evidence type="ECO:0000313" key="2">
    <source>
        <dbReference type="Proteomes" id="UP000178198"/>
    </source>
</evidence>
<gene>
    <name evidence="1" type="ORF">BIW12_10790</name>
</gene>
<dbReference type="KEGG" id="fcm:BIW12_10790"/>
<dbReference type="STRING" id="1306519.BIW12_10790"/>
<protein>
    <submittedName>
        <fullName evidence="1">Uncharacterized protein</fullName>
    </submittedName>
</protein>
<evidence type="ECO:0000313" key="1">
    <source>
        <dbReference type="EMBL" id="AOZ99876.1"/>
    </source>
</evidence>
<keyword evidence="2" id="KW-1185">Reference proteome</keyword>
<proteinExistence type="predicted"/>
<sequence>MIFVIFALFILIYLIKKRTKTNTPKTRLKLNFQKGFALFNSINWKATRRNLMAEKNNIKRITLPEKKADFEINAVNKVSAINNP</sequence>
<accession>A0A1D9PBC2</accession>
<dbReference type="EMBL" id="CP017774">
    <property type="protein sequence ID" value="AOZ99876.1"/>
    <property type="molecule type" value="Genomic_DNA"/>
</dbReference>
<dbReference type="Proteomes" id="UP000178198">
    <property type="component" value="Chromosome"/>
</dbReference>
<name>A0A1D9PBC2_9FLAO</name>